<dbReference type="Proteomes" id="UP000462152">
    <property type="component" value="Unassembled WGS sequence"/>
</dbReference>
<dbReference type="InterPro" id="IPR018187">
    <property type="entry name" value="Asp/Glu_racemase_AS_1"/>
</dbReference>
<keyword evidence="3 7" id="KW-0133">Cell shape</keyword>
<name>A0A7K1LG38_9MICC</name>
<accession>A0A7K1LG38</accession>
<evidence type="ECO:0000256" key="5">
    <source>
        <dbReference type="ARBA" id="ARBA00023235"/>
    </source>
</evidence>
<keyword evidence="5 7" id="KW-0413">Isomerase</keyword>
<feature type="region of interest" description="Disordered" evidence="8">
    <location>
        <begin position="310"/>
        <end position="351"/>
    </location>
</feature>
<feature type="binding site" evidence="7">
    <location>
        <begin position="34"/>
        <end position="35"/>
    </location>
    <ligand>
        <name>substrate</name>
    </ligand>
</feature>
<feature type="compositionally biased region" description="Basic and acidic residues" evidence="8">
    <location>
        <begin position="1"/>
        <end position="11"/>
    </location>
</feature>
<dbReference type="PROSITE" id="PS00923">
    <property type="entry name" value="ASP_GLU_RACEMASE_1"/>
    <property type="match status" value="1"/>
</dbReference>
<dbReference type="GO" id="GO:0009252">
    <property type="term" value="P:peptidoglycan biosynthetic process"/>
    <property type="evidence" value="ECO:0007669"/>
    <property type="project" value="UniProtKB-UniRule"/>
</dbReference>
<comment type="caution">
    <text evidence="9">The sequence shown here is derived from an EMBL/GenBank/DDBJ whole genome shotgun (WGS) entry which is preliminary data.</text>
</comment>
<feature type="region of interest" description="Disordered" evidence="8">
    <location>
        <begin position="1"/>
        <end position="22"/>
    </location>
</feature>
<dbReference type="PROSITE" id="PS00924">
    <property type="entry name" value="ASP_GLU_RACEMASE_2"/>
    <property type="match status" value="1"/>
</dbReference>
<comment type="similarity">
    <text evidence="7">Belongs to the aspartate/glutamate racemases family.</text>
</comment>
<dbReference type="EC" id="5.1.1.3" evidence="2 7"/>
<dbReference type="EMBL" id="WOGT01000001">
    <property type="protein sequence ID" value="MUN54098.1"/>
    <property type="molecule type" value="Genomic_DNA"/>
</dbReference>
<dbReference type="FunFam" id="3.40.50.1860:FF:000001">
    <property type="entry name" value="Glutamate racemase"/>
    <property type="match status" value="1"/>
</dbReference>
<feature type="active site" description="Proton donor/acceptor" evidence="7">
    <location>
        <position position="97"/>
    </location>
</feature>
<comment type="function">
    <text evidence="7">Provides the (R)-glutamate required for cell wall biosynthesis.</text>
</comment>
<evidence type="ECO:0000256" key="8">
    <source>
        <dbReference type="SAM" id="MobiDB-lite"/>
    </source>
</evidence>
<feature type="active site" description="Proton donor/acceptor" evidence="7">
    <location>
        <position position="211"/>
    </location>
</feature>
<dbReference type="Gene3D" id="3.40.50.1860">
    <property type="match status" value="2"/>
</dbReference>
<evidence type="ECO:0000256" key="7">
    <source>
        <dbReference type="HAMAP-Rule" id="MF_00258"/>
    </source>
</evidence>
<dbReference type="PANTHER" id="PTHR21198:SF2">
    <property type="entry name" value="GLUTAMATE RACEMASE"/>
    <property type="match status" value="1"/>
</dbReference>
<feature type="binding site" evidence="7">
    <location>
        <begin position="66"/>
        <end position="67"/>
    </location>
    <ligand>
        <name>substrate</name>
    </ligand>
</feature>
<dbReference type="AlphaFoldDB" id="A0A7K1LG38"/>
<evidence type="ECO:0000256" key="2">
    <source>
        <dbReference type="ARBA" id="ARBA00013090"/>
    </source>
</evidence>
<dbReference type="InterPro" id="IPR015942">
    <property type="entry name" value="Asp/Glu/hydantoin_racemase"/>
</dbReference>
<reference evidence="9 10" key="1">
    <citation type="submission" date="2019-12" db="EMBL/GenBank/DDBJ databases">
        <authorList>
            <person name="Li J."/>
            <person name="Shi Y."/>
            <person name="Xu G."/>
            <person name="Xiao D."/>
            <person name="Ran X."/>
        </authorList>
    </citation>
    <scope>NUCLEOTIDE SEQUENCE [LARGE SCALE GENOMIC DNA]</scope>
    <source>
        <strain evidence="9 10">JCM 15915</strain>
    </source>
</reference>
<evidence type="ECO:0000313" key="9">
    <source>
        <dbReference type="EMBL" id="MUN54098.1"/>
    </source>
</evidence>
<dbReference type="NCBIfam" id="TIGR00067">
    <property type="entry name" value="glut_race"/>
    <property type="match status" value="1"/>
</dbReference>
<dbReference type="HAMAP" id="MF_00258">
    <property type="entry name" value="Glu_racemase"/>
    <property type="match status" value="1"/>
</dbReference>
<dbReference type="OrthoDB" id="9801055at2"/>
<gene>
    <name evidence="7" type="primary">murI</name>
    <name evidence="9" type="ORF">GMA10_02470</name>
</gene>
<evidence type="ECO:0000313" key="10">
    <source>
        <dbReference type="Proteomes" id="UP000462152"/>
    </source>
</evidence>
<protein>
    <recommendedName>
        <fullName evidence="2 7">Glutamate racemase</fullName>
        <ecNumber evidence="2 7">5.1.1.3</ecNumber>
    </recommendedName>
</protein>
<dbReference type="UniPathway" id="UPA00219"/>
<comment type="catalytic activity">
    <reaction evidence="1 7">
        <text>L-glutamate = D-glutamate</text>
        <dbReference type="Rhea" id="RHEA:12813"/>
        <dbReference type="ChEBI" id="CHEBI:29985"/>
        <dbReference type="ChEBI" id="CHEBI:29986"/>
        <dbReference type="EC" id="5.1.1.3"/>
    </reaction>
</comment>
<dbReference type="InterPro" id="IPR033134">
    <property type="entry name" value="Asp/Glu_racemase_AS_2"/>
</dbReference>
<dbReference type="GO" id="GO:0008360">
    <property type="term" value="P:regulation of cell shape"/>
    <property type="evidence" value="ECO:0007669"/>
    <property type="project" value="UniProtKB-KW"/>
</dbReference>
<comment type="pathway">
    <text evidence="7">Cell wall biogenesis; peptidoglycan biosynthesis.</text>
</comment>
<feature type="binding site" evidence="7">
    <location>
        <begin position="212"/>
        <end position="213"/>
    </location>
    <ligand>
        <name>substrate</name>
    </ligand>
</feature>
<keyword evidence="10" id="KW-1185">Reference proteome</keyword>
<keyword evidence="6 7" id="KW-0961">Cell wall biogenesis/degradation</keyword>
<dbReference type="SUPFAM" id="SSF53681">
    <property type="entry name" value="Aspartate/glutamate racemase"/>
    <property type="match status" value="2"/>
</dbReference>
<dbReference type="InterPro" id="IPR004391">
    <property type="entry name" value="Glu_race"/>
</dbReference>
<evidence type="ECO:0000256" key="6">
    <source>
        <dbReference type="ARBA" id="ARBA00023316"/>
    </source>
</evidence>
<proteinExistence type="inferred from homology"/>
<dbReference type="PANTHER" id="PTHR21198">
    <property type="entry name" value="GLUTAMATE RACEMASE"/>
    <property type="match status" value="1"/>
</dbReference>
<dbReference type="RefSeq" id="WP_129314180.1">
    <property type="nucleotide sequence ID" value="NZ_JBFCQO010000001.1"/>
</dbReference>
<dbReference type="GO" id="GO:0071555">
    <property type="term" value="P:cell wall organization"/>
    <property type="evidence" value="ECO:0007669"/>
    <property type="project" value="UniProtKB-KW"/>
</dbReference>
<keyword evidence="4 7" id="KW-0573">Peptidoglycan synthesis</keyword>
<evidence type="ECO:0000256" key="1">
    <source>
        <dbReference type="ARBA" id="ARBA00001602"/>
    </source>
</evidence>
<evidence type="ECO:0000256" key="3">
    <source>
        <dbReference type="ARBA" id="ARBA00022960"/>
    </source>
</evidence>
<organism evidence="9 10">
    <name type="scientific">Rothia koreensis</name>
    <dbReference type="NCBI Taxonomy" id="592378"/>
    <lineage>
        <taxon>Bacteria</taxon>
        <taxon>Bacillati</taxon>
        <taxon>Actinomycetota</taxon>
        <taxon>Actinomycetes</taxon>
        <taxon>Micrococcales</taxon>
        <taxon>Micrococcaceae</taxon>
        <taxon>Rothia</taxon>
    </lineage>
</organism>
<feature type="binding site" evidence="7">
    <location>
        <begin position="98"/>
        <end position="99"/>
    </location>
    <ligand>
        <name>substrate</name>
    </ligand>
</feature>
<sequence length="351" mass="36962">MNSHLTADDSQKLTAWGSTAPSAPTPGAPIGVFDSGVGGLTVARAIMDQLPHEKVIYVGDTANGPYGPLPIAQVRANALRIMDDLVDSGVKALVIACNTASAAVLRDARERYTRKYGIPVVEVIQPAVRRAVAATRNGKIGVLGTAATISSRAYEDSFAAAPHLTVRSEACPEFVDFVERGVTTGPELLETVERHLVPVQDAGADTVILGCTHYPLLTGVISYVLGHGVTLVTSSEETAKDLFRALTNEGLLRTDGAAPEHEFVATGDPEAFQQIAQRFLGPAVTGVRHTRSIAESFPTASLAVVTPEQQVQASVTLPAEPRVHSAADPSPSRSNPDPHGDPDTPRGTSWN</sequence>
<evidence type="ECO:0000256" key="4">
    <source>
        <dbReference type="ARBA" id="ARBA00022984"/>
    </source>
</evidence>
<dbReference type="InterPro" id="IPR001920">
    <property type="entry name" value="Asp/Glu_race"/>
</dbReference>
<dbReference type="GO" id="GO:0008881">
    <property type="term" value="F:glutamate racemase activity"/>
    <property type="evidence" value="ECO:0007669"/>
    <property type="project" value="UniProtKB-UniRule"/>
</dbReference>
<dbReference type="Pfam" id="PF01177">
    <property type="entry name" value="Asp_Glu_race"/>
    <property type="match status" value="1"/>
</dbReference>